<reference evidence="1 2" key="1">
    <citation type="submission" date="2020-08" db="EMBL/GenBank/DDBJ databases">
        <title>Genomic Encyclopedia of Type Strains, Phase III (KMG-III): the genomes of soil and plant-associated and newly described type strains.</title>
        <authorList>
            <person name="Whitman W."/>
        </authorList>
    </citation>
    <scope>NUCLEOTIDE SEQUENCE [LARGE SCALE GENOMIC DNA]</scope>
    <source>
        <strain evidence="1 2">CECT 4462</strain>
    </source>
</reference>
<evidence type="ECO:0000313" key="1">
    <source>
        <dbReference type="EMBL" id="MBB3105444.1"/>
    </source>
</evidence>
<evidence type="ECO:0000313" key="2">
    <source>
        <dbReference type="Proteomes" id="UP000549250"/>
    </source>
</evidence>
<dbReference type="Proteomes" id="UP000549250">
    <property type="component" value="Unassembled WGS sequence"/>
</dbReference>
<proteinExistence type="predicted"/>
<keyword evidence="2" id="KW-1185">Reference proteome</keyword>
<protein>
    <submittedName>
        <fullName evidence="1">Uncharacterized protein</fullName>
    </submittedName>
</protein>
<dbReference type="RefSeq" id="WP_183168264.1">
    <property type="nucleotide sequence ID" value="NZ_JACHXI010000047.1"/>
</dbReference>
<gene>
    <name evidence="1" type="ORF">FHR87_003887</name>
</gene>
<sequence length="58" mass="6689">MNPQDQARLQGSVERILEDWPLRTDAARPAAWPRDFDIRADYAEQQELLADPRDPARG</sequence>
<name>A0A839TBE1_AZOMA</name>
<dbReference type="AlphaFoldDB" id="A0A839TBE1"/>
<organism evidence="1 2">
    <name type="scientific">Azomonas macrocytogenes</name>
    <name type="common">Azotobacter macrocytogenes</name>
    <dbReference type="NCBI Taxonomy" id="69962"/>
    <lineage>
        <taxon>Bacteria</taxon>
        <taxon>Pseudomonadati</taxon>
        <taxon>Pseudomonadota</taxon>
        <taxon>Gammaproteobacteria</taxon>
        <taxon>Pseudomonadales</taxon>
        <taxon>Pseudomonadaceae</taxon>
        <taxon>Azomonas</taxon>
    </lineage>
</organism>
<dbReference type="EMBL" id="JACHXI010000047">
    <property type="protein sequence ID" value="MBB3105444.1"/>
    <property type="molecule type" value="Genomic_DNA"/>
</dbReference>
<accession>A0A839TBE1</accession>
<comment type="caution">
    <text evidence="1">The sequence shown here is derived from an EMBL/GenBank/DDBJ whole genome shotgun (WGS) entry which is preliminary data.</text>
</comment>